<dbReference type="PROSITE" id="PS51898">
    <property type="entry name" value="TYR_RECOMBINASE"/>
    <property type="match status" value="1"/>
</dbReference>
<evidence type="ECO:0000256" key="2">
    <source>
        <dbReference type="SAM" id="Coils"/>
    </source>
</evidence>
<dbReference type="Pfam" id="PF00589">
    <property type="entry name" value="Phage_integrase"/>
    <property type="match status" value="1"/>
</dbReference>
<feature type="coiled-coil region" evidence="2">
    <location>
        <begin position="141"/>
        <end position="168"/>
    </location>
</feature>
<keyword evidence="5" id="KW-1185">Reference proteome</keyword>
<dbReference type="InterPro" id="IPR002104">
    <property type="entry name" value="Integrase_catalytic"/>
</dbReference>
<evidence type="ECO:0000313" key="5">
    <source>
        <dbReference type="Proteomes" id="UP000248987"/>
    </source>
</evidence>
<dbReference type="GO" id="GO:0006310">
    <property type="term" value="P:DNA recombination"/>
    <property type="evidence" value="ECO:0007669"/>
    <property type="project" value="UniProtKB-KW"/>
</dbReference>
<dbReference type="InterPro" id="IPR050090">
    <property type="entry name" value="Tyrosine_recombinase_XerCD"/>
</dbReference>
<protein>
    <submittedName>
        <fullName evidence="4">Phage integrase family protein</fullName>
    </submittedName>
</protein>
<dbReference type="InterPro" id="IPR011010">
    <property type="entry name" value="DNA_brk_join_enz"/>
</dbReference>
<comment type="caution">
    <text evidence="4">The sequence shown here is derived from an EMBL/GenBank/DDBJ whole genome shotgun (WGS) entry which is preliminary data.</text>
</comment>
<evidence type="ECO:0000256" key="1">
    <source>
        <dbReference type="ARBA" id="ARBA00023172"/>
    </source>
</evidence>
<evidence type="ECO:0000313" key="4">
    <source>
        <dbReference type="EMBL" id="RAJ17355.1"/>
    </source>
</evidence>
<dbReference type="SUPFAM" id="SSF56349">
    <property type="entry name" value="DNA breaking-rejoining enzymes"/>
    <property type="match status" value="1"/>
</dbReference>
<dbReference type="GO" id="GO:0003677">
    <property type="term" value="F:DNA binding"/>
    <property type="evidence" value="ECO:0007669"/>
    <property type="project" value="InterPro"/>
</dbReference>
<accession>A0A327RM57</accession>
<dbReference type="CDD" id="cd01185">
    <property type="entry name" value="INTN1_C_like"/>
    <property type="match status" value="1"/>
</dbReference>
<dbReference type="InterPro" id="IPR013762">
    <property type="entry name" value="Integrase-like_cat_sf"/>
</dbReference>
<dbReference type="EMBL" id="QLLQ01000043">
    <property type="protein sequence ID" value="RAJ17355.1"/>
    <property type="molecule type" value="Genomic_DNA"/>
</dbReference>
<dbReference type="Gene3D" id="1.10.443.10">
    <property type="entry name" value="Intergrase catalytic core"/>
    <property type="match status" value="1"/>
</dbReference>
<proteinExistence type="predicted"/>
<evidence type="ECO:0000259" key="3">
    <source>
        <dbReference type="PROSITE" id="PS51898"/>
    </source>
</evidence>
<gene>
    <name evidence="4" type="ORF">LX77_03894</name>
</gene>
<dbReference type="AlphaFoldDB" id="A0A327RM57"/>
<dbReference type="PANTHER" id="PTHR30349">
    <property type="entry name" value="PHAGE INTEGRASE-RELATED"/>
    <property type="match status" value="1"/>
</dbReference>
<feature type="domain" description="Tyr recombinase" evidence="3">
    <location>
        <begin position="1"/>
        <end position="145"/>
    </location>
</feature>
<keyword evidence="1" id="KW-0233">DNA recombination</keyword>
<organism evidence="4 5">
    <name type="scientific">Gelidibacter algens</name>
    <dbReference type="NCBI Taxonomy" id="49280"/>
    <lineage>
        <taxon>Bacteria</taxon>
        <taxon>Pseudomonadati</taxon>
        <taxon>Bacteroidota</taxon>
        <taxon>Flavobacteriia</taxon>
        <taxon>Flavobacteriales</taxon>
        <taxon>Flavobacteriaceae</taxon>
        <taxon>Gelidibacter</taxon>
    </lineage>
</organism>
<reference evidence="4 5" key="1">
    <citation type="submission" date="2018-06" db="EMBL/GenBank/DDBJ databases">
        <title>Genomic Encyclopedia of Archaeal and Bacterial Type Strains, Phase II (KMG-II): from individual species to whole genera.</title>
        <authorList>
            <person name="Goeker M."/>
        </authorList>
    </citation>
    <scope>NUCLEOTIDE SEQUENCE [LARGE SCALE GENOMIC DNA]</scope>
    <source>
        <strain evidence="4 5">DSM 12408</strain>
    </source>
</reference>
<feature type="non-terminal residue" evidence="4">
    <location>
        <position position="1"/>
    </location>
</feature>
<sequence length="196" mass="22546">CYTGISFVDIKNLTNKNVWIGDDEGNKWITTVRQKTNTKIKIPLLFRAEQILNKYERHPVTQVSGTLLPSITNEKANLYLKEIATEVGIEKNLTFHMARHTFATTVALSNGMPIETVSKILGHSKITTTQIYARVMDHKIKSDMDAVQKRLNEKARQLEEEKELIHLREKIIAAEKINYSLMTKEELLKRLNVLNE</sequence>
<keyword evidence="2" id="KW-0175">Coiled coil</keyword>
<dbReference type="GO" id="GO:0015074">
    <property type="term" value="P:DNA integration"/>
    <property type="evidence" value="ECO:0007669"/>
    <property type="project" value="InterPro"/>
</dbReference>
<dbReference type="RefSeq" id="WP_146608995.1">
    <property type="nucleotide sequence ID" value="NZ_QLLQ01000043.1"/>
</dbReference>
<dbReference type="Proteomes" id="UP000248987">
    <property type="component" value="Unassembled WGS sequence"/>
</dbReference>
<name>A0A327RM57_9FLAO</name>
<dbReference type="PANTHER" id="PTHR30349:SF64">
    <property type="entry name" value="PROPHAGE INTEGRASE INTD-RELATED"/>
    <property type="match status" value="1"/>
</dbReference>